<keyword evidence="7 11" id="KW-0805">Transcription regulation</keyword>
<evidence type="ECO:0000256" key="5">
    <source>
        <dbReference type="ARBA" id="ARBA00023004"/>
    </source>
</evidence>
<feature type="binding site" evidence="11">
    <location>
        <position position="41"/>
    </location>
    <ligand>
        <name>[4Fe-4S] cluster</name>
        <dbReference type="ChEBI" id="CHEBI:49883"/>
    </ligand>
</feature>
<dbReference type="InterPro" id="IPR003482">
    <property type="entry name" value="Whib"/>
</dbReference>
<dbReference type="GO" id="GO:0046872">
    <property type="term" value="F:metal ion binding"/>
    <property type="evidence" value="ECO:0007669"/>
    <property type="project" value="UniProtKB-KW"/>
</dbReference>
<accession>A0A089YSB6</accession>
<comment type="similarity">
    <text evidence="2 11">Belongs to the WhiB family.</text>
</comment>
<comment type="subcellular location">
    <subcellularLocation>
        <location evidence="1 11">Cytoplasm</location>
    </subcellularLocation>
</comment>
<evidence type="ECO:0000313" key="14">
    <source>
        <dbReference type="EMBL" id="AIR96550.1"/>
    </source>
</evidence>
<feature type="domain" description="4Fe-4S Wbl-type" evidence="13">
    <location>
        <begin position="9"/>
        <end position="71"/>
    </location>
</feature>
<comment type="cofactor">
    <cofactor evidence="11">
        <name>[4Fe-4S] cluster</name>
        <dbReference type="ChEBI" id="CHEBI:49883"/>
    </cofactor>
    <text evidence="11">Binds 1 [4Fe-4S] cluster per subunit. Following nitrosylation of the [4Fe-4S] cluster binds 1 [4Fe-8(NO)] cluster per subunit.</text>
</comment>
<protein>
    <recommendedName>
        <fullName evidence="11">Transcriptional regulator WhiB</fullName>
    </recommendedName>
</protein>
<evidence type="ECO:0000256" key="3">
    <source>
        <dbReference type="ARBA" id="ARBA00022485"/>
    </source>
</evidence>
<keyword evidence="5 11" id="KW-0408">Iron</keyword>
<evidence type="ECO:0000256" key="11">
    <source>
        <dbReference type="HAMAP-Rule" id="MF_01479"/>
    </source>
</evidence>
<reference evidence="15" key="1">
    <citation type="journal article" date="2015" name="J. Biotechnol.">
        <title>Complete genome sequence of the actinobacterium Streptomyces glaucescens GLA.O (DSM 40922) consisting of a linear chromosome and one linear plasmid.</title>
        <authorList>
            <person name="Ortseifen V."/>
            <person name="Winkler A."/>
            <person name="Albersmeier A."/>
            <person name="Wendler S."/>
            <person name="Puhler A."/>
            <person name="Kalinowski J."/>
            <person name="Ruckert C."/>
        </authorList>
    </citation>
    <scope>NUCLEOTIDE SEQUENCE [LARGE SCALE GENOMIC DNA]</scope>
    <source>
        <strain evidence="15">DSM 40922 / GLA O</strain>
    </source>
</reference>
<feature type="binding site" evidence="11">
    <location>
        <position position="10"/>
    </location>
    <ligand>
        <name>[4Fe-4S] cluster</name>
        <dbReference type="ChEBI" id="CHEBI:49883"/>
    </ligand>
</feature>
<dbReference type="PANTHER" id="PTHR38839:SF6">
    <property type="entry name" value="TRANSCRIPTIONAL REGULATOR WHIB1"/>
    <property type="match status" value="1"/>
</dbReference>
<proteinExistence type="inferred from homology"/>
<comment type="function">
    <text evidence="11">Acts as a transcriptional regulator. Probably redox-responsive. The apo- but not holo-form probably binds DNA.</text>
</comment>
<evidence type="ECO:0000256" key="4">
    <source>
        <dbReference type="ARBA" id="ARBA00022723"/>
    </source>
</evidence>
<dbReference type="GO" id="GO:0003677">
    <property type="term" value="F:DNA binding"/>
    <property type="evidence" value="ECO:0007669"/>
    <property type="project" value="UniProtKB-UniRule"/>
</dbReference>
<dbReference type="EMBL" id="CP009438">
    <property type="protein sequence ID" value="AIR96550.1"/>
    <property type="molecule type" value="Genomic_DNA"/>
</dbReference>
<dbReference type="InterPro" id="IPR034768">
    <property type="entry name" value="4FE4S_WBL"/>
</dbReference>
<dbReference type="STRING" id="1907.SGLAU_02610"/>
<dbReference type="Pfam" id="PF02467">
    <property type="entry name" value="Whib"/>
    <property type="match status" value="1"/>
</dbReference>
<dbReference type="HOGENOM" id="CLU_106245_6_2_11"/>
<feature type="binding site" evidence="11">
    <location>
        <position position="38"/>
    </location>
    <ligand>
        <name>[4Fe-4S] cluster</name>
        <dbReference type="ChEBI" id="CHEBI:49883"/>
    </ligand>
</feature>
<dbReference type="KEGG" id="sgu:SGLAU_02610"/>
<evidence type="ECO:0000256" key="6">
    <source>
        <dbReference type="ARBA" id="ARBA00023014"/>
    </source>
</evidence>
<keyword evidence="3 11" id="KW-0004">4Fe-4S</keyword>
<dbReference type="GO" id="GO:0045892">
    <property type="term" value="P:negative regulation of DNA-templated transcription"/>
    <property type="evidence" value="ECO:0007669"/>
    <property type="project" value="TreeGrafter"/>
</dbReference>
<keyword evidence="15" id="KW-1185">Reference proteome</keyword>
<dbReference type="GO" id="GO:0051539">
    <property type="term" value="F:4 iron, 4 sulfur cluster binding"/>
    <property type="evidence" value="ECO:0007669"/>
    <property type="project" value="UniProtKB-UniRule"/>
</dbReference>
<evidence type="ECO:0000256" key="7">
    <source>
        <dbReference type="ARBA" id="ARBA00023015"/>
    </source>
</evidence>
<dbReference type="RefSeq" id="WP_043497963.1">
    <property type="nucleotide sequence ID" value="NZ_CP009438.1"/>
</dbReference>
<evidence type="ECO:0000256" key="8">
    <source>
        <dbReference type="ARBA" id="ARBA00023125"/>
    </source>
</evidence>
<dbReference type="AlphaFoldDB" id="A0A089YSB6"/>
<evidence type="ECO:0000259" key="13">
    <source>
        <dbReference type="PROSITE" id="PS51674"/>
    </source>
</evidence>
<dbReference type="eggNOG" id="ENOG5032RSG">
    <property type="taxonomic scope" value="Bacteria"/>
</dbReference>
<evidence type="ECO:0000256" key="9">
    <source>
        <dbReference type="ARBA" id="ARBA00023157"/>
    </source>
</evidence>
<evidence type="ECO:0000256" key="10">
    <source>
        <dbReference type="ARBA" id="ARBA00023163"/>
    </source>
</evidence>
<keyword evidence="11" id="KW-0963">Cytoplasm</keyword>
<dbReference type="HAMAP" id="MF_01479">
    <property type="entry name" value="WhiB"/>
    <property type="match status" value="1"/>
</dbReference>
<evidence type="ECO:0000256" key="2">
    <source>
        <dbReference type="ARBA" id="ARBA00006597"/>
    </source>
</evidence>
<comment type="PTM">
    <text evidence="11">The Fe-S cluster can be nitrosylated by nitric oxide (NO).</text>
</comment>
<keyword evidence="10 11" id="KW-0804">Transcription</keyword>
<gene>
    <name evidence="11" type="primary">whiB</name>
    <name evidence="14" type="ORF">SGLAU_02610</name>
</gene>
<keyword evidence="4 11" id="KW-0479">Metal-binding</keyword>
<sequence>MSNWREQAACHDEDPDLFFPIGTSGPALMQTEQAKAVCRRCPVREPCLEFALDTGQMLGVWGGTGEAERRALQRRRKARHTG</sequence>
<dbReference type="OrthoDB" id="8104048at2"/>
<feature type="compositionally biased region" description="Basic residues" evidence="12">
    <location>
        <begin position="72"/>
        <end position="82"/>
    </location>
</feature>
<evidence type="ECO:0000256" key="12">
    <source>
        <dbReference type="SAM" id="MobiDB-lite"/>
    </source>
</evidence>
<feature type="binding site" evidence="11">
    <location>
        <position position="47"/>
    </location>
    <ligand>
        <name>[4Fe-4S] cluster</name>
        <dbReference type="ChEBI" id="CHEBI:49883"/>
    </ligand>
</feature>
<dbReference type="GO" id="GO:0035731">
    <property type="term" value="F:dinitrosyl-iron complex binding"/>
    <property type="evidence" value="ECO:0007669"/>
    <property type="project" value="UniProtKB-UniRule"/>
</dbReference>
<feature type="region of interest" description="Disordered" evidence="12">
    <location>
        <begin position="63"/>
        <end position="82"/>
    </location>
</feature>
<keyword evidence="6 11" id="KW-0411">Iron-sulfur</keyword>
<dbReference type="PANTHER" id="PTHR38839">
    <property type="entry name" value="TRANSCRIPTIONAL REGULATOR WHID-RELATED"/>
    <property type="match status" value="1"/>
</dbReference>
<keyword evidence="8 11" id="KW-0238">DNA-binding</keyword>
<dbReference type="GO" id="GO:0045454">
    <property type="term" value="P:cell redox homeostasis"/>
    <property type="evidence" value="ECO:0007669"/>
    <property type="project" value="TreeGrafter"/>
</dbReference>
<evidence type="ECO:0000313" key="15">
    <source>
        <dbReference type="Proteomes" id="UP000029482"/>
    </source>
</evidence>
<name>A0A089YSB6_STRGA</name>
<organism evidence="14 15">
    <name type="scientific">Streptomyces glaucescens</name>
    <dbReference type="NCBI Taxonomy" id="1907"/>
    <lineage>
        <taxon>Bacteria</taxon>
        <taxon>Bacillati</taxon>
        <taxon>Actinomycetota</taxon>
        <taxon>Actinomycetes</taxon>
        <taxon>Kitasatosporales</taxon>
        <taxon>Streptomycetaceae</taxon>
        <taxon>Streptomyces</taxon>
    </lineage>
</organism>
<dbReference type="Proteomes" id="UP000029482">
    <property type="component" value="Chromosome"/>
</dbReference>
<comment type="PTM">
    <text evidence="11">Upon Fe-S cluster removal intramolecular disulfide bonds are formed.</text>
</comment>
<keyword evidence="9 11" id="KW-1015">Disulfide bond</keyword>
<dbReference type="GO" id="GO:0005737">
    <property type="term" value="C:cytoplasm"/>
    <property type="evidence" value="ECO:0007669"/>
    <property type="project" value="UniProtKB-SubCell"/>
</dbReference>
<dbReference type="GO" id="GO:0047134">
    <property type="term" value="F:protein-disulfide reductase [NAD(P)H] activity"/>
    <property type="evidence" value="ECO:0007669"/>
    <property type="project" value="TreeGrafter"/>
</dbReference>
<dbReference type="PROSITE" id="PS51674">
    <property type="entry name" value="4FE4S_WBL"/>
    <property type="match status" value="1"/>
</dbReference>
<evidence type="ECO:0000256" key="1">
    <source>
        <dbReference type="ARBA" id="ARBA00004496"/>
    </source>
</evidence>